<evidence type="ECO:0008006" key="4">
    <source>
        <dbReference type="Google" id="ProtNLM"/>
    </source>
</evidence>
<dbReference type="EMBL" id="CP043930">
    <property type="protein sequence ID" value="QGQ23834.1"/>
    <property type="molecule type" value="Genomic_DNA"/>
</dbReference>
<keyword evidence="1" id="KW-0732">Signal</keyword>
<feature type="signal peptide" evidence="1">
    <location>
        <begin position="1"/>
        <end position="23"/>
    </location>
</feature>
<organism evidence="2 3">
    <name type="scientific">Gimesia benthica</name>
    <dbReference type="NCBI Taxonomy" id="2608982"/>
    <lineage>
        <taxon>Bacteria</taxon>
        <taxon>Pseudomonadati</taxon>
        <taxon>Planctomycetota</taxon>
        <taxon>Planctomycetia</taxon>
        <taxon>Planctomycetales</taxon>
        <taxon>Planctomycetaceae</taxon>
        <taxon>Gimesia</taxon>
    </lineage>
</organism>
<dbReference type="AlphaFoldDB" id="A0A6I6ABF3"/>
<protein>
    <recommendedName>
        <fullName evidence="4">Outer membrane lipoprotein-sorting protein</fullName>
    </recommendedName>
</protein>
<keyword evidence="3" id="KW-1185">Reference proteome</keyword>
<evidence type="ECO:0000313" key="3">
    <source>
        <dbReference type="Proteomes" id="UP000427281"/>
    </source>
</evidence>
<evidence type="ECO:0000313" key="2">
    <source>
        <dbReference type="EMBL" id="QGQ23834.1"/>
    </source>
</evidence>
<dbReference type="RefSeq" id="WP_155364738.1">
    <property type="nucleotide sequence ID" value="NZ_CP043930.1"/>
</dbReference>
<dbReference type="KEGG" id="gim:F1728_14585"/>
<evidence type="ECO:0000256" key="1">
    <source>
        <dbReference type="SAM" id="SignalP"/>
    </source>
</evidence>
<proteinExistence type="predicted"/>
<reference evidence="2 3" key="1">
    <citation type="submission" date="2019-09" db="EMBL/GenBank/DDBJ databases">
        <title>Gimesia benthica sp. nov., a novel bacterium isolated from deep-sea water of the Northwest Indian Ocean.</title>
        <authorList>
            <person name="Dai X."/>
        </authorList>
    </citation>
    <scope>NUCLEOTIDE SEQUENCE [LARGE SCALE GENOMIC DNA]</scope>
    <source>
        <strain evidence="2 3">E7</strain>
    </source>
</reference>
<name>A0A6I6ABF3_9PLAN</name>
<gene>
    <name evidence="2" type="ORF">F1728_14585</name>
</gene>
<accession>A0A6I6ABF3</accession>
<dbReference type="Proteomes" id="UP000427281">
    <property type="component" value="Chromosome"/>
</dbReference>
<sequence length="378" mass="44011">MSVRLILSLTLLFCLTSPTLSTATDPDPTPVAKRELNPAETEHALQLLAEELTKNLDAIHTWQGAYQFRDESNFENPRSTTGGRTWRTIQGQYTFWLDEIQDRLRVNFNKTEKPNEFNQFGTPEPVKIDSPTNNQRIVIGTDLYELSEERFASVKGFPNHLLKQTRAGRVLFRKFRFESEDNSHFFDPRDLFGGEAYTSVRNPQIYLSVLRGEHGEELQQKYDRQLSITELQGEDGQKQYQFKLKYTPSNPDGIPRYKMTTYDSQAGWNVTRYEELLGSRVIHKRTILYKNVDGIYLPQEVDIAHFKQDRGRRADPYHRQNFKLVESKLNQPLDTNLFEIKSLELKPGERIVDQIRGKAFVQYEDRLVPASQFPLLIK</sequence>
<feature type="chain" id="PRO_5026244311" description="Outer membrane lipoprotein-sorting protein" evidence="1">
    <location>
        <begin position="24"/>
        <end position="378"/>
    </location>
</feature>